<evidence type="ECO:0000259" key="5">
    <source>
        <dbReference type="PROSITE" id="PS50097"/>
    </source>
</evidence>
<dbReference type="EMBL" id="JAPWTJ010000268">
    <property type="protein sequence ID" value="KAJ8980298.1"/>
    <property type="molecule type" value="Genomic_DNA"/>
</dbReference>
<comment type="subcellular location">
    <subcellularLocation>
        <location evidence="1">Nucleus</location>
    </subcellularLocation>
</comment>
<evidence type="ECO:0000256" key="1">
    <source>
        <dbReference type="ARBA" id="ARBA00004123"/>
    </source>
</evidence>
<dbReference type="Pfam" id="PF00096">
    <property type="entry name" value="zf-C2H2"/>
    <property type="match status" value="1"/>
</dbReference>
<evidence type="ECO:0000256" key="2">
    <source>
        <dbReference type="ARBA" id="ARBA00023242"/>
    </source>
</evidence>
<dbReference type="InterPro" id="IPR051095">
    <property type="entry name" value="Dros_DevTransReg"/>
</dbReference>
<dbReference type="PROSITE" id="PS00028">
    <property type="entry name" value="ZINC_FINGER_C2H2_1"/>
    <property type="match status" value="3"/>
</dbReference>
<accession>A0ABQ9JPV0</accession>
<feature type="domain" description="C2H2-type" evidence="6">
    <location>
        <begin position="341"/>
        <end position="364"/>
    </location>
</feature>
<keyword evidence="3" id="KW-0862">Zinc</keyword>
<evidence type="ECO:0000256" key="3">
    <source>
        <dbReference type="PROSITE-ProRule" id="PRU00042"/>
    </source>
</evidence>
<evidence type="ECO:0000313" key="7">
    <source>
        <dbReference type="EMBL" id="KAJ8980298.1"/>
    </source>
</evidence>
<keyword evidence="3" id="KW-0863">Zinc-finger</keyword>
<dbReference type="SUPFAM" id="SSF54695">
    <property type="entry name" value="POZ domain"/>
    <property type="match status" value="1"/>
</dbReference>
<evidence type="ECO:0000313" key="8">
    <source>
        <dbReference type="Proteomes" id="UP001162164"/>
    </source>
</evidence>
<evidence type="ECO:0000256" key="4">
    <source>
        <dbReference type="SAM" id="MobiDB-lite"/>
    </source>
</evidence>
<dbReference type="PROSITE" id="PS50157">
    <property type="entry name" value="ZINC_FINGER_C2H2_2"/>
    <property type="match status" value="3"/>
</dbReference>
<dbReference type="SUPFAM" id="SSF57667">
    <property type="entry name" value="beta-beta-alpha zinc fingers"/>
    <property type="match status" value="1"/>
</dbReference>
<dbReference type="InterPro" id="IPR011333">
    <property type="entry name" value="SKP1/BTB/POZ_sf"/>
</dbReference>
<protein>
    <recommendedName>
        <fullName evidence="9">Broad-complex</fullName>
    </recommendedName>
</protein>
<feature type="region of interest" description="Disordered" evidence="4">
    <location>
        <begin position="121"/>
        <end position="161"/>
    </location>
</feature>
<dbReference type="PROSITE" id="PS50097">
    <property type="entry name" value="BTB"/>
    <property type="match status" value="1"/>
</dbReference>
<dbReference type="Gene3D" id="3.30.160.60">
    <property type="entry name" value="Classic Zinc Finger"/>
    <property type="match status" value="2"/>
</dbReference>
<dbReference type="InterPro" id="IPR013087">
    <property type="entry name" value="Znf_C2H2_type"/>
</dbReference>
<feature type="domain" description="C2H2-type" evidence="6">
    <location>
        <begin position="315"/>
        <end position="342"/>
    </location>
</feature>
<sequence length="381" mass="42317">MSSDVTKQFAVNWNNHMNHVKKAFDHLLHSSELTDVTLYAEGQKVGAHKMLLSACSAYFRNLFREFPQEHPIVVLKGISYPVLADILKFIYNGEVSVDSDIFDSFLQTAEFLQISGLTDGEKSSKNLQKSDQETVKTESNDNETGTVVSPDSKASKKGKRAHLDEEQVMSKKIKEDNQDMDFNALKCEPNVLTEIFPDELSDTLQENSQFSSELLLQTAASNDYSAEDVTVKNIYPVGEQYYKCVCIVAVEDLSSYKTTQAGSASASSSAGSSYNFSENPLQCPICYKEFSHPYSLHHHKPVHLGSPPLPSNIQYDCEICGKSYKVKDSLTKHLSVHAGYTTCIICSKVLSRKTHLDRHMVQTHGIVNAGKNTTAAITKPP</sequence>
<dbReference type="Pfam" id="PF00651">
    <property type="entry name" value="BTB"/>
    <property type="match status" value="1"/>
</dbReference>
<proteinExistence type="predicted"/>
<gene>
    <name evidence="7" type="ORF">NQ317_005218</name>
</gene>
<feature type="domain" description="C2H2-type" evidence="6">
    <location>
        <begin position="281"/>
        <end position="308"/>
    </location>
</feature>
<organism evidence="7 8">
    <name type="scientific">Molorchus minor</name>
    <dbReference type="NCBI Taxonomy" id="1323400"/>
    <lineage>
        <taxon>Eukaryota</taxon>
        <taxon>Metazoa</taxon>
        <taxon>Ecdysozoa</taxon>
        <taxon>Arthropoda</taxon>
        <taxon>Hexapoda</taxon>
        <taxon>Insecta</taxon>
        <taxon>Pterygota</taxon>
        <taxon>Neoptera</taxon>
        <taxon>Endopterygota</taxon>
        <taxon>Coleoptera</taxon>
        <taxon>Polyphaga</taxon>
        <taxon>Cucujiformia</taxon>
        <taxon>Chrysomeloidea</taxon>
        <taxon>Cerambycidae</taxon>
        <taxon>Lamiinae</taxon>
        <taxon>Monochamini</taxon>
        <taxon>Molorchus</taxon>
    </lineage>
</organism>
<feature type="compositionally biased region" description="Basic and acidic residues" evidence="4">
    <location>
        <begin position="121"/>
        <end position="139"/>
    </location>
</feature>
<keyword evidence="8" id="KW-1185">Reference proteome</keyword>
<comment type="caution">
    <text evidence="7">The sequence shown here is derived from an EMBL/GenBank/DDBJ whole genome shotgun (WGS) entry which is preliminary data.</text>
</comment>
<feature type="domain" description="BTB" evidence="5">
    <location>
        <begin position="34"/>
        <end position="99"/>
    </location>
</feature>
<dbReference type="SMART" id="SM00355">
    <property type="entry name" value="ZnF_C2H2"/>
    <property type="match status" value="3"/>
</dbReference>
<evidence type="ECO:0000259" key="6">
    <source>
        <dbReference type="PROSITE" id="PS50157"/>
    </source>
</evidence>
<evidence type="ECO:0008006" key="9">
    <source>
        <dbReference type="Google" id="ProtNLM"/>
    </source>
</evidence>
<keyword evidence="3" id="KW-0479">Metal-binding</keyword>
<dbReference type="Gene3D" id="3.30.710.10">
    <property type="entry name" value="Potassium Channel Kv1.1, Chain A"/>
    <property type="match status" value="1"/>
</dbReference>
<dbReference type="InterPro" id="IPR000210">
    <property type="entry name" value="BTB/POZ_dom"/>
</dbReference>
<dbReference type="PANTHER" id="PTHR23110">
    <property type="entry name" value="BTB DOMAIN TRANSCRIPTION FACTOR"/>
    <property type="match status" value="1"/>
</dbReference>
<dbReference type="PANTHER" id="PTHR23110:SF106">
    <property type="entry name" value="FI01104P"/>
    <property type="match status" value="1"/>
</dbReference>
<reference evidence="7" key="1">
    <citation type="journal article" date="2023" name="Insect Mol. Biol.">
        <title>Genome sequencing provides insights into the evolution of gene families encoding plant cell wall-degrading enzymes in longhorned beetles.</title>
        <authorList>
            <person name="Shin N.R."/>
            <person name="Okamura Y."/>
            <person name="Kirsch R."/>
            <person name="Pauchet Y."/>
        </authorList>
    </citation>
    <scope>NUCLEOTIDE SEQUENCE</scope>
    <source>
        <strain evidence="7">MMC_N1</strain>
    </source>
</reference>
<dbReference type="SMART" id="SM00225">
    <property type="entry name" value="BTB"/>
    <property type="match status" value="1"/>
</dbReference>
<dbReference type="InterPro" id="IPR036236">
    <property type="entry name" value="Znf_C2H2_sf"/>
</dbReference>
<dbReference type="CDD" id="cd18315">
    <property type="entry name" value="BTB_POZ_BAB-like"/>
    <property type="match status" value="1"/>
</dbReference>
<keyword evidence="2" id="KW-0539">Nucleus</keyword>
<dbReference type="Proteomes" id="UP001162164">
    <property type="component" value="Unassembled WGS sequence"/>
</dbReference>
<name>A0ABQ9JPV0_9CUCU</name>